<evidence type="ECO:0000256" key="4">
    <source>
        <dbReference type="ARBA" id="ARBA00022692"/>
    </source>
</evidence>
<comment type="similarity">
    <text evidence="2 7">Belongs to the MIP/aquaporin (TC 1.A.8) family.</text>
</comment>
<dbReference type="InterPro" id="IPR022357">
    <property type="entry name" value="MIP_CS"/>
</dbReference>
<dbReference type="InterPro" id="IPR000425">
    <property type="entry name" value="MIP"/>
</dbReference>
<evidence type="ECO:0000256" key="8">
    <source>
        <dbReference type="SAM" id="Phobius"/>
    </source>
</evidence>
<evidence type="ECO:0000256" key="9">
    <source>
        <dbReference type="SAM" id="SignalP"/>
    </source>
</evidence>
<feature type="transmembrane region" description="Helical" evidence="8">
    <location>
        <begin position="297"/>
        <end position="315"/>
    </location>
</feature>
<organism evidence="10 11">
    <name type="scientific">Chaetoceros tenuissimus</name>
    <dbReference type="NCBI Taxonomy" id="426638"/>
    <lineage>
        <taxon>Eukaryota</taxon>
        <taxon>Sar</taxon>
        <taxon>Stramenopiles</taxon>
        <taxon>Ochrophyta</taxon>
        <taxon>Bacillariophyta</taxon>
        <taxon>Coscinodiscophyceae</taxon>
        <taxon>Chaetocerotophycidae</taxon>
        <taxon>Chaetocerotales</taxon>
        <taxon>Chaetocerotaceae</taxon>
        <taxon>Chaetoceros</taxon>
    </lineage>
</organism>
<accession>A0AAD3HDR5</accession>
<dbReference type="SUPFAM" id="SSF81338">
    <property type="entry name" value="Aquaporin-like"/>
    <property type="match status" value="1"/>
</dbReference>
<sequence length="323" mass="34338">MKLGIPALFTLLLAISSASGFSIESKRTRATNSALFRSQTFHSEQRNHFQPKKSQTTLDRLHMAGGDGSLKSYPTLAQEMIAEFIGTFIIVQIGCGTVCAAIYKAAQVGLWQIAAVWAIAVTVAISSTAAISGAHLNPAITLAFAAVRDFEWKKVIPFIVAQVSGAVAAAGVNFALFRESIASFEAASSIVRGTAESVKSAAAFGEYWSVSNWITAFFAEAYGTAFLAFIIFALTNEKNETTAKNSFMIPPLIGATVASLISVIAPLTQAGFNPARDFGPRIVALLAGWKGIAMQGWWVYVLAPIVGAPIGAFVADKVLYKND</sequence>
<dbReference type="Pfam" id="PF00230">
    <property type="entry name" value="MIP"/>
    <property type="match status" value="1"/>
</dbReference>
<feature type="transmembrane region" description="Helical" evidence="8">
    <location>
        <begin position="247"/>
        <end position="267"/>
    </location>
</feature>
<evidence type="ECO:0000256" key="7">
    <source>
        <dbReference type="RuleBase" id="RU000477"/>
    </source>
</evidence>
<feature type="signal peptide" evidence="9">
    <location>
        <begin position="1"/>
        <end position="20"/>
    </location>
</feature>
<keyword evidence="4 7" id="KW-0812">Transmembrane</keyword>
<keyword evidence="9" id="KW-0732">Signal</keyword>
<name>A0AAD3HDR5_9STRA</name>
<dbReference type="Proteomes" id="UP001054902">
    <property type="component" value="Unassembled WGS sequence"/>
</dbReference>
<feature type="chain" id="PRO_5042145704" description="Aquaporin" evidence="9">
    <location>
        <begin position="21"/>
        <end position="323"/>
    </location>
</feature>
<keyword evidence="11" id="KW-1185">Reference proteome</keyword>
<keyword evidence="5 8" id="KW-1133">Transmembrane helix</keyword>
<comment type="caution">
    <text evidence="10">The sequence shown here is derived from an EMBL/GenBank/DDBJ whole genome shotgun (WGS) entry which is preliminary data.</text>
</comment>
<dbReference type="PANTHER" id="PTHR43829">
    <property type="entry name" value="AQUAPORIN OR AQUAGLYCEROPORIN RELATED"/>
    <property type="match status" value="1"/>
</dbReference>
<dbReference type="InterPro" id="IPR050363">
    <property type="entry name" value="MIP/Aquaporin"/>
</dbReference>
<evidence type="ECO:0000256" key="5">
    <source>
        <dbReference type="ARBA" id="ARBA00022989"/>
    </source>
</evidence>
<dbReference type="EMBL" id="BLLK01000062">
    <property type="protein sequence ID" value="GFH59283.1"/>
    <property type="molecule type" value="Genomic_DNA"/>
</dbReference>
<dbReference type="Gene3D" id="1.20.1080.10">
    <property type="entry name" value="Glycerol uptake facilitator protein"/>
    <property type="match status" value="1"/>
</dbReference>
<dbReference type="GO" id="GO:0005886">
    <property type="term" value="C:plasma membrane"/>
    <property type="evidence" value="ECO:0007669"/>
    <property type="project" value="TreeGrafter"/>
</dbReference>
<dbReference type="GO" id="GO:0015254">
    <property type="term" value="F:glycerol channel activity"/>
    <property type="evidence" value="ECO:0007669"/>
    <property type="project" value="TreeGrafter"/>
</dbReference>
<evidence type="ECO:0000313" key="10">
    <source>
        <dbReference type="EMBL" id="GFH59283.1"/>
    </source>
</evidence>
<proteinExistence type="inferred from homology"/>
<evidence type="ECO:0000256" key="1">
    <source>
        <dbReference type="ARBA" id="ARBA00004141"/>
    </source>
</evidence>
<dbReference type="PRINTS" id="PR00783">
    <property type="entry name" value="MINTRINSICP"/>
</dbReference>
<evidence type="ECO:0000256" key="3">
    <source>
        <dbReference type="ARBA" id="ARBA00022448"/>
    </source>
</evidence>
<dbReference type="CDD" id="cd00333">
    <property type="entry name" value="MIP"/>
    <property type="match status" value="1"/>
</dbReference>
<evidence type="ECO:0000256" key="6">
    <source>
        <dbReference type="ARBA" id="ARBA00023136"/>
    </source>
</evidence>
<keyword evidence="3 7" id="KW-0813">Transport</keyword>
<feature type="transmembrane region" description="Helical" evidence="8">
    <location>
        <begin position="213"/>
        <end position="235"/>
    </location>
</feature>
<gene>
    <name evidence="10" type="ORF">CTEN210_15759</name>
</gene>
<evidence type="ECO:0000313" key="11">
    <source>
        <dbReference type="Proteomes" id="UP001054902"/>
    </source>
</evidence>
<feature type="transmembrane region" description="Helical" evidence="8">
    <location>
        <begin position="80"/>
        <end position="103"/>
    </location>
</feature>
<dbReference type="PANTHER" id="PTHR43829:SF9">
    <property type="entry name" value="AQUAPORIN-9"/>
    <property type="match status" value="1"/>
</dbReference>
<evidence type="ECO:0008006" key="12">
    <source>
        <dbReference type="Google" id="ProtNLM"/>
    </source>
</evidence>
<evidence type="ECO:0000256" key="2">
    <source>
        <dbReference type="ARBA" id="ARBA00006175"/>
    </source>
</evidence>
<comment type="subcellular location">
    <subcellularLocation>
        <location evidence="1">Membrane</location>
        <topology evidence="1">Multi-pass membrane protein</topology>
    </subcellularLocation>
</comment>
<reference evidence="10 11" key="1">
    <citation type="journal article" date="2021" name="Sci. Rep.">
        <title>The genome of the diatom Chaetoceros tenuissimus carries an ancient integrated fragment of an extant virus.</title>
        <authorList>
            <person name="Hongo Y."/>
            <person name="Kimura K."/>
            <person name="Takaki Y."/>
            <person name="Yoshida Y."/>
            <person name="Baba S."/>
            <person name="Kobayashi G."/>
            <person name="Nagasaki K."/>
            <person name="Hano T."/>
            <person name="Tomaru Y."/>
        </authorList>
    </citation>
    <scope>NUCLEOTIDE SEQUENCE [LARGE SCALE GENOMIC DNA]</scope>
    <source>
        <strain evidence="10 11">NIES-3715</strain>
    </source>
</reference>
<feature type="transmembrane region" description="Helical" evidence="8">
    <location>
        <begin position="110"/>
        <end position="131"/>
    </location>
</feature>
<protein>
    <recommendedName>
        <fullName evidence="12">Aquaporin</fullName>
    </recommendedName>
</protein>
<dbReference type="PROSITE" id="PS00221">
    <property type="entry name" value="MIP"/>
    <property type="match status" value="1"/>
</dbReference>
<keyword evidence="6 8" id="KW-0472">Membrane</keyword>
<dbReference type="InterPro" id="IPR023271">
    <property type="entry name" value="Aquaporin-like"/>
</dbReference>
<dbReference type="AlphaFoldDB" id="A0AAD3HDR5"/>